<comment type="caution">
    <text evidence="5">The sequence shown here is derived from an EMBL/GenBank/DDBJ whole genome shotgun (WGS) entry which is preliminary data.</text>
</comment>
<gene>
    <name evidence="5" type="ORF">LV89_03107</name>
</gene>
<evidence type="ECO:0000313" key="5">
    <source>
        <dbReference type="EMBL" id="PWK23899.1"/>
    </source>
</evidence>
<dbReference type="Gene3D" id="2.60.40.1120">
    <property type="entry name" value="Carboxypeptidase-like, regulatory domain"/>
    <property type="match status" value="1"/>
</dbReference>
<evidence type="ECO:0000256" key="1">
    <source>
        <dbReference type="ARBA" id="ARBA00004442"/>
    </source>
</evidence>
<keyword evidence="6" id="KW-1185">Reference proteome</keyword>
<accession>A0A316E3F7</accession>
<dbReference type="InterPro" id="IPR012910">
    <property type="entry name" value="Plug_dom"/>
</dbReference>
<dbReference type="InterPro" id="IPR037066">
    <property type="entry name" value="Plug_dom_sf"/>
</dbReference>
<evidence type="ECO:0000259" key="4">
    <source>
        <dbReference type="Pfam" id="PF07715"/>
    </source>
</evidence>
<dbReference type="Gene3D" id="2.40.170.20">
    <property type="entry name" value="TonB-dependent receptor, beta-barrel domain"/>
    <property type="match status" value="1"/>
</dbReference>
<evidence type="ECO:0000256" key="3">
    <source>
        <dbReference type="ARBA" id="ARBA00023237"/>
    </source>
</evidence>
<dbReference type="Gene3D" id="2.170.130.10">
    <property type="entry name" value="TonB-dependent receptor, plug domain"/>
    <property type="match status" value="1"/>
</dbReference>
<keyword evidence="2" id="KW-0472">Membrane</keyword>
<evidence type="ECO:0000313" key="6">
    <source>
        <dbReference type="Proteomes" id="UP000245489"/>
    </source>
</evidence>
<reference evidence="5 6" key="1">
    <citation type="submission" date="2018-05" db="EMBL/GenBank/DDBJ databases">
        <title>Genomic Encyclopedia of Archaeal and Bacterial Type Strains, Phase II (KMG-II): from individual species to whole genera.</title>
        <authorList>
            <person name="Goeker M."/>
        </authorList>
    </citation>
    <scope>NUCLEOTIDE SEQUENCE [LARGE SCALE GENOMIC DNA]</scope>
    <source>
        <strain evidence="5 6">DSM 22214</strain>
    </source>
</reference>
<proteinExistence type="predicted"/>
<keyword evidence="5" id="KW-0675">Receptor</keyword>
<keyword evidence="3" id="KW-0998">Cell outer membrane</keyword>
<dbReference type="RefSeq" id="WP_109743812.1">
    <property type="nucleotide sequence ID" value="NZ_QGGO01000016.1"/>
</dbReference>
<dbReference type="SUPFAM" id="SSF49464">
    <property type="entry name" value="Carboxypeptidase regulatory domain-like"/>
    <property type="match status" value="1"/>
</dbReference>
<dbReference type="EMBL" id="QGGO01000016">
    <property type="protein sequence ID" value="PWK23899.1"/>
    <property type="molecule type" value="Genomic_DNA"/>
</dbReference>
<dbReference type="Pfam" id="PF13715">
    <property type="entry name" value="CarbopepD_reg_2"/>
    <property type="match status" value="1"/>
</dbReference>
<dbReference type="SUPFAM" id="SSF56935">
    <property type="entry name" value="Porins"/>
    <property type="match status" value="1"/>
</dbReference>
<dbReference type="AlphaFoldDB" id="A0A316E3F7"/>
<dbReference type="InterPro" id="IPR008969">
    <property type="entry name" value="CarboxyPept-like_regulatory"/>
</dbReference>
<evidence type="ECO:0000256" key="2">
    <source>
        <dbReference type="ARBA" id="ARBA00023136"/>
    </source>
</evidence>
<feature type="domain" description="TonB-dependent receptor plug" evidence="4">
    <location>
        <begin position="125"/>
        <end position="219"/>
    </location>
</feature>
<dbReference type="Pfam" id="PF07715">
    <property type="entry name" value="Plug"/>
    <property type="match status" value="1"/>
</dbReference>
<dbReference type="OrthoDB" id="1075473at2"/>
<sequence>MLRWKTLVCLTFGLCLYGSISWGQAYIRGVATYNKVNPLVGASITIDGTYDGATSLKDGSFQIETQELGKQKLVCHLIGFADVTMPIEITKGATINVEVVFTMKASRIEEVVVRNPAFTSSDKSRVTTLKPLDILTTASDGNITSALKTLPGAQQIGESGDLFVRGGTGSETKTVIDGLVVNNFNYSSPSGVASRSRFPPGLFKGSFFSSGGYSALYGQALSSTLILDSEDIPLKSSADLTITPFWLGAGVNKVNRNGKNSWGGSVNYTNLAPVFSVTKPSMQFDKVPEYLDATFFARQKIGTSGMLKFYGSVGSNSVGVTQKDADYEGVKDEITIKSKNVYTNLTYKQNLNNGWKMYAGLSWSGNYDNNAIRAYRIDSAITVFDSVGKFNSSYLQAKWVLTKQIFNRSKLHFGSEFQNNDEKIISVKKQLEKAQTDNLTALFVETDTYLSDNLTARIGLRYEYSSLMDKANIAPRASLGYTFMNASVLTASYGEFYQKPDNNLLWQKQNLDFTNASHYILTYQKSDSYHSFRTELFYKDYKRLVKTVPDFNNNGRGYAQGIELFWRDKKTFKGFDYWLTYSFLDTQREFLNYAKLAQPTFAANHTASAVVKKFFSGLATNIGLTYTYASGRPYYNPNRPKEEFLSDKTIDFHNLGLSVAYLPKIKKTFSVLVLTVSNILGNQQVYGYNYSKSDSSQRTAITPVNNPFVFLGLFVNFGIDRSNEIINGRL</sequence>
<dbReference type="InterPro" id="IPR036942">
    <property type="entry name" value="Beta-barrel_TonB_sf"/>
</dbReference>
<comment type="subcellular location">
    <subcellularLocation>
        <location evidence="1">Cell outer membrane</location>
    </subcellularLocation>
</comment>
<protein>
    <submittedName>
        <fullName evidence="5">Outer membrane cobalamin receptor</fullName>
    </submittedName>
</protein>
<dbReference type="GO" id="GO:0009279">
    <property type="term" value="C:cell outer membrane"/>
    <property type="evidence" value="ECO:0007669"/>
    <property type="project" value="UniProtKB-SubCell"/>
</dbReference>
<organism evidence="5 6">
    <name type="scientific">Arcicella aurantiaca</name>
    <dbReference type="NCBI Taxonomy" id="591202"/>
    <lineage>
        <taxon>Bacteria</taxon>
        <taxon>Pseudomonadati</taxon>
        <taxon>Bacteroidota</taxon>
        <taxon>Cytophagia</taxon>
        <taxon>Cytophagales</taxon>
        <taxon>Flectobacillaceae</taxon>
        <taxon>Arcicella</taxon>
    </lineage>
</organism>
<name>A0A316E3F7_9BACT</name>
<dbReference type="Proteomes" id="UP000245489">
    <property type="component" value="Unassembled WGS sequence"/>
</dbReference>